<feature type="compositionally biased region" description="Basic and acidic residues" evidence="1">
    <location>
        <begin position="442"/>
        <end position="451"/>
    </location>
</feature>
<feature type="compositionally biased region" description="Polar residues" evidence="1">
    <location>
        <begin position="141"/>
        <end position="151"/>
    </location>
</feature>
<keyword evidence="3" id="KW-1185">Reference proteome</keyword>
<sequence length="569" mass="65207">MKCSVCKAVKTQPIVKTGVKDHWHSTSQRTPVVGVKVLFKLYDLTKIEFESGFVCVLCYDLIVQIESLEYQLKTLAEQGNQTEQDGAIESFINNQIGKSRDPYIFEDESQDEKAQNVEGVSDNEAEVEDDPHDNEEDISCESDSSNKQIETGQDKTAMDLILTSVKDEEMESDPMEPVNLNLNRKRQRPRPPNLRKYNTSDDNLDFDTTIVKNNQTNDSLIYKGYKFYAEKWRAQRHEATLTMGLWKCKDKKCRSKVISYMNGQCVLKNSLIKHSHPPIPKKVFLFEEFQDQIRKLVSEHPDMTPDGVFAAAQMLCPNIPVVKNDSMMRFIKRAKDKRTPVLGVKVLYKLYDLTKTEFESGFLCGLCFDLVIQIEQLEAQLKSQVGQGCEKYRKSALQPLTDDNLWMEDGPSSPANHLNDDESPSSPADHLGDDGPSSPANHIDHDDDDNKNFLVEEDDINDDSKIPELMAQWKCRHINCRGRLVTYLNHQCVLLDTVVEHSHPPMTKHRMLIEEFQDQVKRLVMEHQDMTPPGIFAAAYAMCPNTPFVNKKPLMGYIRRQLKQKKNRP</sequence>
<proteinExistence type="predicted"/>
<dbReference type="Gene3D" id="2.20.25.240">
    <property type="match status" value="1"/>
</dbReference>
<evidence type="ECO:0000313" key="3">
    <source>
        <dbReference type="Proteomes" id="UP000318571"/>
    </source>
</evidence>
<protein>
    <submittedName>
        <fullName evidence="2">Uncharacterized protein</fullName>
    </submittedName>
</protein>
<feature type="compositionally biased region" description="Acidic residues" evidence="1">
    <location>
        <begin position="121"/>
        <end position="140"/>
    </location>
</feature>
<organism evidence="2 3">
    <name type="scientific">Tigriopus californicus</name>
    <name type="common">Marine copepod</name>
    <dbReference type="NCBI Taxonomy" id="6832"/>
    <lineage>
        <taxon>Eukaryota</taxon>
        <taxon>Metazoa</taxon>
        <taxon>Ecdysozoa</taxon>
        <taxon>Arthropoda</taxon>
        <taxon>Crustacea</taxon>
        <taxon>Multicrustacea</taxon>
        <taxon>Hexanauplia</taxon>
        <taxon>Copepoda</taxon>
        <taxon>Harpacticoida</taxon>
        <taxon>Harpacticidae</taxon>
        <taxon>Tigriopus</taxon>
    </lineage>
</organism>
<gene>
    <name evidence="2" type="ORF">TCAL_16829</name>
</gene>
<comment type="caution">
    <text evidence="2">The sequence shown here is derived from an EMBL/GenBank/DDBJ whole genome shotgun (WGS) entry which is preliminary data.</text>
</comment>
<dbReference type="AlphaFoldDB" id="A0A553PA41"/>
<name>A0A553PA41_TIGCA</name>
<accession>A0A553PA41</accession>
<feature type="region of interest" description="Disordered" evidence="1">
    <location>
        <begin position="403"/>
        <end position="451"/>
    </location>
</feature>
<evidence type="ECO:0000256" key="1">
    <source>
        <dbReference type="SAM" id="MobiDB-lite"/>
    </source>
</evidence>
<dbReference type="EMBL" id="VCGU01000005">
    <property type="protein sequence ID" value="TRY74536.1"/>
    <property type="molecule type" value="Genomic_DNA"/>
</dbReference>
<evidence type="ECO:0000313" key="2">
    <source>
        <dbReference type="EMBL" id="TRY74536.1"/>
    </source>
</evidence>
<reference evidence="2 3" key="1">
    <citation type="journal article" date="2018" name="Nat. Ecol. Evol.">
        <title>Genomic signatures of mitonuclear coevolution across populations of Tigriopus californicus.</title>
        <authorList>
            <person name="Barreto F.S."/>
            <person name="Watson E.T."/>
            <person name="Lima T.G."/>
            <person name="Willett C.S."/>
            <person name="Edmands S."/>
            <person name="Li W."/>
            <person name="Burton R.S."/>
        </authorList>
    </citation>
    <scope>NUCLEOTIDE SEQUENCE [LARGE SCALE GENOMIC DNA]</scope>
    <source>
        <strain evidence="2 3">San Diego</strain>
    </source>
</reference>
<feature type="region of interest" description="Disordered" evidence="1">
    <location>
        <begin position="108"/>
        <end position="158"/>
    </location>
</feature>
<dbReference type="Proteomes" id="UP000318571">
    <property type="component" value="Chromosome 2"/>
</dbReference>